<evidence type="ECO:0000313" key="2">
    <source>
        <dbReference type="EMBL" id="CAD5228632.1"/>
    </source>
</evidence>
<reference evidence="2" key="1">
    <citation type="submission" date="2020-09" db="EMBL/GenBank/DDBJ databases">
        <authorList>
            <person name="Kikuchi T."/>
        </authorList>
    </citation>
    <scope>NUCLEOTIDE SEQUENCE</scope>
    <source>
        <strain evidence="2">SH1</strain>
    </source>
</reference>
<comment type="caution">
    <text evidence="2">The sequence shown here is derived from an EMBL/GenBank/DDBJ whole genome shotgun (WGS) entry which is preliminary data.</text>
</comment>
<protein>
    <submittedName>
        <fullName evidence="2">Uncharacterized protein</fullName>
    </submittedName>
</protein>
<organism evidence="2 3">
    <name type="scientific">Bursaphelenchus okinawaensis</name>
    <dbReference type="NCBI Taxonomy" id="465554"/>
    <lineage>
        <taxon>Eukaryota</taxon>
        <taxon>Metazoa</taxon>
        <taxon>Ecdysozoa</taxon>
        <taxon>Nematoda</taxon>
        <taxon>Chromadorea</taxon>
        <taxon>Rhabditida</taxon>
        <taxon>Tylenchina</taxon>
        <taxon>Tylenchomorpha</taxon>
        <taxon>Aphelenchoidea</taxon>
        <taxon>Aphelenchoididae</taxon>
        <taxon>Bursaphelenchus</taxon>
    </lineage>
</organism>
<dbReference type="OrthoDB" id="10669928at2759"/>
<accession>A0A811LP43</accession>
<dbReference type="AlphaFoldDB" id="A0A811LP43"/>
<feature type="region of interest" description="Disordered" evidence="1">
    <location>
        <begin position="1"/>
        <end position="23"/>
    </location>
</feature>
<dbReference type="EMBL" id="CAJFCW020000006">
    <property type="protein sequence ID" value="CAG9124775.1"/>
    <property type="molecule type" value="Genomic_DNA"/>
</dbReference>
<name>A0A811LP43_9BILA</name>
<dbReference type="Proteomes" id="UP000783686">
    <property type="component" value="Unassembled WGS sequence"/>
</dbReference>
<evidence type="ECO:0000313" key="3">
    <source>
        <dbReference type="Proteomes" id="UP000614601"/>
    </source>
</evidence>
<proteinExistence type="predicted"/>
<evidence type="ECO:0000256" key="1">
    <source>
        <dbReference type="SAM" id="MobiDB-lite"/>
    </source>
</evidence>
<sequence length="361" mass="43340">MESSSGYSSWKPEERDPEHSVEHNKSVDKFVNNVMDAFSKEQFTVLENFDERDDTPLMWEIRETYVNYIRTLNHGAPFGENYIFKKPPIKTSDTSTLKNPYAINHMTDLRKQMNNFLFESPSIRHCLNYVKNNWTFNYPPDHKAVSYPEDHLQWCSFERKVAYEALVQPDYKMMFLVVLCGDEWPELYGAERVCTYIRFGNNTSIETVYQLLYSSKICLHFHRVIIAPNYRWVADKDPPSGDYQYYTDKMFALHRYYRKYKKDNIYLYMFPRLRSIYTSEQKERLRLYNVTVLRLTDNVLRSHRYQQEFQYIEDDEMKACSLIMTRTFLEKFTSHSYAQMFYPSGEPVPTHSDEILKKFKS</sequence>
<feature type="compositionally biased region" description="Basic and acidic residues" evidence="1">
    <location>
        <begin position="11"/>
        <end position="23"/>
    </location>
</feature>
<keyword evidence="3" id="KW-1185">Reference proteome</keyword>
<dbReference type="Proteomes" id="UP000614601">
    <property type="component" value="Unassembled WGS sequence"/>
</dbReference>
<dbReference type="EMBL" id="CAJFDH010000006">
    <property type="protein sequence ID" value="CAD5228632.1"/>
    <property type="molecule type" value="Genomic_DNA"/>
</dbReference>
<gene>
    <name evidence="2" type="ORF">BOKJ2_LOCUS12775</name>
</gene>